<gene>
    <name evidence="3" type="primary">LOC108632909</name>
</gene>
<sequence length="125" mass="14859">MHRTDSADFTQRVKRLLELMTYEAAEESNSENEEYFISSDESDTDSDDNEHYSDDERNIENNTIFHLNKFYADHADNTPRHLPPRTRNIEFREKIYRVIPLKLDERIFNTVSSNDKISSDLRRNG</sequence>
<protein>
    <submittedName>
        <fullName evidence="3">Uncharacterized protein LOC108632909 isoform X1</fullName>
    </submittedName>
</protein>
<accession>A0AAJ7JI87</accession>
<dbReference type="KEGG" id="ccal:108632909"/>
<reference evidence="3" key="1">
    <citation type="submission" date="2025-08" db="UniProtKB">
        <authorList>
            <consortium name="RefSeq"/>
        </authorList>
    </citation>
    <scope>IDENTIFICATION</scope>
    <source>
        <tissue evidence="3">Whole body</tissue>
    </source>
</reference>
<dbReference type="AlphaFoldDB" id="A0AAJ7JI87"/>
<organism evidence="2 3">
    <name type="scientific">Ceratina calcarata</name>
    <dbReference type="NCBI Taxonomy" id="156304"/>
    <lineage>
        <taxon>Eukaryota</taxon>
        <taxon>Metazoa</taxon>
        <taxon>Ecdysozoa</taxon>
        <taxon>Arthropoda</taxon>
        <taxon>Hexapoda</taxon>
        <taxon>Insecta</taxon>
        <taxon>Pterygota</taxon>
        <taxon>Neoptera</taxon>
        <taxon>Endopterygota</taxon>
        <taxon>Hymenoptera</taxon>
        <taxon>Apocrita</taxon>
        <taxon>Aculeata</taxon>
        <taxon>Apoidea</taxon>
        <taxon>Anthophila</taxon>
        <taxon>Apidae</taxon>
        <taxon>Ceratina</taxon>
        <taxon>Zadontomerus</taxon>
    </lineage>
</organism>
<evidence type="ECO:0000313" key="3">
    <source>
        <dbReference type="RefSeq" id="XP_017893269.1"/>
    </source>
</evidence>
<feature type="region of interest" description="Disordered" evidence="1">
    <location>
        <begin position="24"/>
        <end position="58"/>
    </location>
</feature>
<keyword evidence="2" id="KW-1185">Reference proteome</keyword>
<feature type="compositionally biased region" description="Acidic residues" evidence="1">
    <location>
        <begin position="24"/>
        <end position="48"/>
    </location>
</feature>
<dbReference type="RefSeq" id="XP_017893269.1">
    <property type="nucleotide sequence ID" value="XM_018037780.2"/>
</dbReference>
<proteinExistence type="predicted"/>
<evidence type="ECO:0000256" key="1">
    <source>
        <dbReference type="SAM" id="MobiDB-lite"/>
    </source>
</evidence>
<dbReference type="Proteomes" id="UP000694925">
    <property type="component" value="Unplaced"/>
</dbReference>
<dbReference type="GeneID" id="108632909"/>
<name>A0AAJ7JI87_9HYME</name>
<evidence type="ECO:0000313" key="2">
    <source>
        <dbReference type="Proteomes" id="UP000694925"/>
    </source>
</evidence>
<feature type="compositionally biased region" description="Basic and acidic residues" evidence="1">
    <location>
        <begin position="49"/>
        <end position="58"/>
    </location>
</feature>